<dbReference type="Proteomes" id="UP000053240">
    <property type="component" value="Unassembled WGS sequence"/>
</dbReference>
<gene>
    <name evidence="2" type="ORF">RR48_00875</name>
</gene>
<evidence type="ECO:0000313" key="2">
    <source>
        <dbReference type="EMBL" id="KPJ21026.1"/>
    </source>
</evidence>
<keyword evidence="3" id="KW-1185">Reference proteome</keyword>
<evidence type="ECO:0000313" key="3">
    <source>
        <dbReference type="Proteomes" id="UP000053240"/>
    </source>
</evidence>
<dbReference type="EMBL" id="LADJ01015901">
    <property type="protein sequence ID" value="KPJ21026.1"/>
    <property type="molecule type" value="Genomic_DNA"/>
</dbReference>
<organism evidence="2 3">
    <name type="scientific">Papilio machaon</name>
    <name type="common">Old World swallowtail butterfly</name>
    <dbReference type="NCBI Taxonomy" id="76193"/>
    <lineage>
        <taxon>Eukaryota</taxon>
        <taxon>Metazoa</taxon>
        <taxon>Ecdysozoa</taxon>
        <taxon>Arthropoda</taxon>
        <taxon>Hexapoda</taxon>
        <taxon>Insecta</taxon>
        <taxon>Pterygota</taxon>
        <taxon>Neoptera</taxon>
        <taxon>Endopterygota</taxon>
        <taxon>Lepidoptera</taxon>
        <taxon>Glossata</taxon>
        <taxon>Ditrysia</taxon>
        <taxon>Papilionoidea</taxon>
        <taxon>Papilionidae</taxon>
        <taxon>Papilioninae</taxon>
        <taxon>Papilio</taxon>
    </lineage>
</organism>
<reference evidence="2 3" key="1">
    <citation type="journal article" date="2015" name="Nat. Commun.">
        <title>Outbred genome sequencing and CRISPR/Cas9 gene editing in butterflies.</title>
        <authorList>
            <person name="Li X."/>
            <person name="Fan D."/>
            <person name="Zhang W."/>
            <person name="Liu G."/>
            <person name="Zhang L."/>
            <person name="Zhao L."/>
            <person name="Fang X."/>
            <person name="Chen L."/>
            <person name="Dong Y."/>
            <person name="Chen Y."/>
            <person name="Ding Y."/>
            <person name="Zhao R."/>
            <person name="Feng M."/>
            <person name="Zhu Y."/>
            <person name="Feng Y."/>
            <person name="Jiang X."/>
            <person name="Zhu D."/>
            <person name="Xiang H."/>
            <person name="Feng X."/>
            <person name="Li S."/>
            <person name="Wang J."/>
            <person name="Zhang G."/>
            <person name="Kronforst M.R."/>
            <person name="Wang W."/>
        </authorList>
    </citation>
    <scope>NUCLEOTIDE SEQUENCE [LARGE SCALE GENOMIC DNA]</scope>
    <source>
        <strain evidence="2">Ya'a_city_454_Pm</strain>
        <tissue evidence="2">Whole body</tissue>
    </source>
</reference>
<evidence type="ECO:0000256" key="1">
    <source>
        <dbReference type="SAM" id="MobiDB-lite"/>
    </source>
</evidence>
<proteinExistence type="predicted"/>
<protein>
    <submittedName>
        <fullName evidence="2">Uncharacterized protein</fullName>
    </submittedName>
</protein>
<feature type="compositionally biased region" description="Basic and acidic residues" evidence="1">
    <location>
        <begin position="112"/>
        <end position="126"/>
    </location>
</feature>
<feature type="region of interest" description="Disordered" evidence="1">
    <location>
        <begin position="145"/>
        <end position="165"/>
    </location>
</feature>
<sequence length="183" mass="21208">MVKKYRIHRRHAMVIFALIAAVNETPEEDIRDALKQQTEQQLALVPHGPELVKDTVAYNTTIKTDDTRELRALRPDGTLVTETRHTREEERLCDEDLPEQEAGGIASDESVVEERGGTERRRREDLERSTDLMAGGLRLATQIHSRTRTEEVEREGQPNMEDDWDSLSVRLRRQRRLRLNGEQ</sequence>
<name>A0A0N1ICA0_PAPMA</name>
<feature type="region of interest" description="Disordered" evidence="1">
    <location>
        <begin position="96"/>
        <end position="126"/>
    </location>
</feature>
<accession>A0A0N1ICA0</accession>
<dbReference type="InParanoid" id="A0A0N1ICA0"/>
<dbReference type="AlphaFoldDB" id="A0A0N1ICA0"/>
<comment type="caution">
    <text evidence="2">The sequence shown here is derived from an EMBL/GenBank/DDBJ whole genome shotgun (WGS) entry which is preliminary data.</text>
</comment>
<feature type="compositionally biased region" description="Basic and acidic residues" evidence="1">
    <location>
        <begin position="147"/>
        <end position="156"/>
    </location>
</feature>